<keyword evidence="3" id="KW-1185">Reference proteome</keyword>
<dbReference type="InterPro" id="IPR011008">
    <property type="entry name" value="Dimeric_a/b-barrel"/>
</dbReference>
<gene>
    <name evidence="2" type="ORF">AACH11_03990</name>
</gene>
<sequence length="121" mass="12873">MTLASGAPDVLTGAPTDAPLLHVVLVRFHDGVPQAQREATRQRMAALGAACGGAAAGILAWRADWNADTRKGWQLMEAGVFADAAALQRFQRHPAHAAFGAELRAIADWVVGDLPDWRLPP</sequence>
<evidence type="ECO:0000313" key="2">
    <source>
        <dbReference type="EMBL" id="MEK8025122.1"/>
    </source>
</evidence>
<dbReference type="SMART" id="SM00886">
    <property type="entry name" value="Dabb"/>
    <property type="match status" value="1"/>
</dbReference>
<reference evidence="2 3" key="1">
    <citation type="submission" date="2024-04" db="EMBL/GenBank/DDBJ databases">
        <title>Novel species of the genus Ideonella isolated from streams.</title>
        <authorList>
            <person name="Lu H."/>
        </authorList>
    </citation>
    <scope>NUCLEOTIDE SEQUENCE [LARGE SCALE GENOMIC DNA]</scope>
    <source>
        <strain evidence="2 3">BYS139W</strain>
    </source>
</reference>
<dbReference type="InterPro" id="IPR013097">
    <property type="entry name" value="Dabb"/>
</dbReference>
<organism evidence="2 3">
    <name type="scientific">Pseudaquabacterium rugosum</name>
    <dbReference type="NCBI Taxonomy" id="2984194"/>
    <lineage>
        <taxon>Bacteria</taxon>
        <taxon>Pseudomonadati</taxon>
        <taxon>Pseudomonadota</taxon>
        <taxon>Betaproteobacteria</taxon>
        <taxon>Burkholderiales</taxon>
        <taxon>Sphaerotilaceae</taxon>
        <taxon>Pseudaquabacterium</taxon>
    </lineage>
</organism>
<protein>
    <submittedName>
        <fullName evidence="2">Dabb family protein</fullName>
    </submittedName>
</protein>
<dbReference type="Gene3D" id="3.30.70.100">
    <property type="match status" value="1"/>
</dbReference>
<dbReference type="RefSeq" id="WP_341372904.1">
    <property type="nucleotide sequence ID" value="NZ_JBBUTF010000003.1"/>
</dbReference>
<dbReference type="Pfam" id="PF07876">
    <property type="entry name" value="Dabb"/>
    <property type="match status" value="1"/>
</dbReference>
<feature type="domain" description="Stress-response A/B barrel" evidence="1">
    <location>
        <begin position="20"/>
        <end position="114"/>
    </location>
</feature>
<dbReference type="PROSITE" id="PS51502">
    <property type="entry name" value="S_R_A_B_BARREL"/>
    <property type="match status" value="1"/>
</dbReference>
<comment type="caution">
    <text evidence="2">The sequence shown here is derived from an EMBL/GenBank/DDBJ whole genome shotgun (WGS) entry which is preliminary data.</text>
</comment>
<accession>A0ABU9B5H7</accession>
<dbReference type="Proteomes" id="UP001368500">
    <property type="component" value="Unassembled WGS sequence"/>
</dbReference>
<dbReference type="SUPFAM" id="SSF54909">
    <property type="entry name" value="Dimeric alpha+beta barrel"/>
    <property type="match status" value="1"/>
</dbReference>
<name>A0ABU9B5H7_9BURK</name>
<proteinExistence type="predicted"/>
<evidence type="ECO:0000259" key="1">
    <source>
        <dbReference type="PROSITE" id="PS51502"/>
    </source>
</evidence>
<dbReference type="EMBL" id="JBBUTF010000003">
    <property type="protein sequence ID" value="MEK8025122.1"/>
    <property type="molecule type" value="Genomic_DNA"/>
</dbReference>
<evidence type="ECO:0000313" key="3">
    <source>
        <dbReference type="Proteomes" id="UP001368500"/>
    </source>
</evidence>